<gene>
    <name evidence="8" type="ORF">BGZ80_010743</name>
</gene>
<evidence type="ECO:0008006" key="10">
    <source>
        <dbReference type="Google" id="ProtNLM"/>
    </source>
</evidence>
<feature type="domain" description="RRM" evidence="6">
    <location>
        <begin position="33"/>
        <end position="113"/>
    </location>
</feature>
<dbReference type="EMBL" id="JAAAID010000782">
    <property type="protein sequence ID" value="KAG0013967.1"/>
    <property type="molecule type" value="Genomic_DNA"/>
</dbReference>
<feature type="compositionally biased region" description="Basic and acidic residues" evidence="5">
    <location>
        <begin position="569"/>
        <end position="579"/>
    </location>
</feature>
<feature type="compositionally biased region" description="Polar residues" evidence="5">
    <location>
        <begin position="537"/>
        <end position="550"/>
    </location>
</feature>
<evidence type="ECO:0000256" key="1">
    <source>
        <dbReference type="ARBA" id="ARBA00004123"/>
    </source>
</evidence>
<dbReference type="GO" id="GO:0005634">
    <property type="term" value="C:nucleus"/>
    <property type="evidence" value="ECO:0007669"/>
    <property type="project" value="UniProtKB-SubCell"/>
</dbReference>
<dbReference type="SUPFAM" id="SSF54928">
    <property type="entry name" value="RNA-binding domain, RBD"/>
    <property type="match status" value="2"/>
</dbReference>
<dbReference type="Pfam" id="PF01585">
    <property type="entry name" value="G-patch"/>
    <property type="match status" value="1"/>
</dbReference>
<dbReference type="InterPro" id="IPR000467">
    <property type="entry name" value="G_patch_dom"/>
</dbReference>
<evidence type="ECO:0000259" key="7">
    <source>
        <dbReference type="PROSITE" id="PS50174"/>
    </source>
</evidence>
<proteinExistence type="predicted"/>
<reference evidence="8" key="1">
    <citation type="journal article" date="2020" name="Fungal Divers.">
        <title>Resolving the Mortierellaceae phylogeny through synthesis of multi-gene phylogenetics and phylogenomics.</title>
        <authorList>
            <person name="Vandepol N."/>
            <person name="Liber J."/>
            <person name="Desiro A."/>
            <person name="Na H."/>
            <person name="Kennedy M."/>
            <person name="Barry K."/>
            <person name="Grigoriev I.V."/>
            <person name="Miller A.N."/>
            <person name="O'Donnell K."/>
            <person name="Stajich J.E."/>
            <person name="Bonito G."/>
        </authorList>
    </citation>
    <scope>NUCLEOTIDE SEQUENCE</scope>
    <source>
        <strain evidence="8">NRRL 2769</strain>
    </source>
</reference>
<evidence type="ECO:0000256" key="2">
    <source>
        <dbReference type="ARBA" id="ARBA00022884"/>
    </source>
</evidence>
<evidence type="ECO:0000256" key="4">
    <source>
        <dbReference type="PROSITE-ProRule" id="PRU00176"/>
    </source>
</evidence>
<dbReference type="GO" id="GO:0003723">
    <property type="term" value="F:RNA binding"/>
    <property type="evidence" value="ECO:0007669"/>
    <property type="project" value="UniProtKB-UniRule"/>
</dbReference>
<accession>A0A9P6MV83</accession>
<keyword evidence="2 4" id="KW-0694">RNA-binding</keyword>
<feature type="compositionally biased region" description="Low complexity" evidence="5">
    <location>
        <begin position="552"/>
        <end position="568"/>
    </location>
</feature>
<feature type="region of interest" description="Disordered" evidence="5">
    <location>
        <begin position="136"/>
        <end position="168"/>
    </location>
</feature>
<evidence type="ECO:0000313" key="9">
    <source>
        <dbReference type="Proteomes" id="UP000703661"/>
    </source>
</evidence>
<sequence length="709" mass="76452">MRAQSRTMVAAVVHLHIEDPVLTNDSTPGEPQLEIILQGLPLDCQEDDIRAVIEHDDIGLENVRVARDRHTGESRGFGFLKFISLQHAQDFMKHHSPSIEIGQTWVRIAYSNNPSGSRDSHRRCQEVNEAALRAKHFEGRNRRGHPARPGHYADPSQQPYSTQAHSAHFNSSQQQHLNVGARDIGSVPNSILIVTDLPPLVNESGLWNALSLLGPLVRIMLAKDRLSRISWGYCFAEYTDVKSAAMALDKAQSSEFTIQNKSVEVNYAHHGSFIPAYAPTQWTINLGNEGKLAIYWDEQAFLSVYADPSTAAIPPKPTPTIKNEGEAPKTAPTDELDAFYAAMGDVLKSDPAKGANASVFSVPSTAGAVISTQTPAPVPVPVIQDLPTLPTTAKVDEVQLAGIAAAQAADQLARAGEKKRKAGPSSIGIGGGGKKVSIQLQKWSTKQVELQLGEVPPLSEEPAEVAKPVHESQSHPESGYDPDELLDLNLIACLLCQRRLKTIQDLRKHQTLSELHKKNLLDPQAVQAALTKARGGASSTSSNDATTPTKNLAANSAGSSSSLSMSPLKVDEEPKYRDRAAERRQIFGQPEHPLPPVPSRREYGGQVSGYGGYGDQGVIIPEQPTKDGIKEDNIGNRLLKSMGWKEGQGLGKDGDGIKAPIEASGYAKGVGIGAGLIRKADGASSIRGPLGNYAESAKELARRRYEQSG</sequence>
<evidence type="ECO:0000256" key="3">
    <source>
        <dbReference type="ARBA" id="ARBA00023242"/>
    </source>
</evidence>
<protein>
    <recommendedName>
        <fullName evidence="10">Rna-binding protein</fullName>
    </recommendedName>
</protein>
<dbReference type="Gene3D" id="3.30.70.330">
    <property type="match status" value="2"/>
</dbReference>
<keyword evidence="9" id="KW-1185">Reference proteome</keyword>
<evidence type="ECO:0000313" key="8">
    <source>
        <dbReference type="EMBL" id="KAG0013967.1"/>
    </source>
</evidence>
<dbReference type="PANTHER" id="PTHR13948">
    <property type="entry name" value="RNA-BINDING PROTEIN"/>
    <property type="match status" value="1"/>
</dbReference>
<dbReference type="PROSITE" id="PS50174">
    <property type="entry name" value="G_PATCH"/>
    <property type="match status" value="1"/>
</dbReference>
<dbReference type="InterPro" id="IPR000504">
    <property type="entry name" value="RRM_dom"/>
</dbReference>
<dbReference type="GO" id="GO:0000398">
    <property type="term" value="P:mRNA splicing, via spliceosome"/>
    <property type="evidence" value="ECO:0007669"/>
    <property type="project" value="TreeGrafter"/>
</dbReference>
<organism evidence="8 9">
    <name type="scientific">Entomortierella chlamydospora</name>
    <dbReference type="NCBI Taxonomy" id="101097"/>
    <lineage>
        <taxon>Eukaryota</taxon>
        <taxon>Fungi</taxon>
        <taxon>Fungi incertae sedis</taxon>
        <taxon>Mucoromycota</taxon>
        <taxon>Mortierellomycotina</taxon>
        <taxon>Mortierellomycetes</taxon>
        <taxon>Mortierellales</taxon>
        <taxon>Mortierellaceae</taxon>
        <taxon>Entomortierella</taxon>
    </lineage>
</organism>
<dbReference type="Proteomes" id="UP000703661">
    <property type="component" value="Unassembled WGS sequence"/>
</dbReference>
<dbReference type="InterPro" id="IPR035979">
    <property type="entry name" value="RBD_domain_sf"/>
</dbReference>
<feature type="domain" description="RRM" evidence="6">
    <location>
        <begin position="190"/>
        <end position="270"/>
    </location>
</feature>
<dbReference type="InterPro" id="IPR012677">
    <property type="entry name" value="Nucleotide-bd_a/b_plait_sf"/>
</dbReference>
<dbReference type="PROSITE" id="PS50102">
    <property type="entry name" value="RRM"/>
    <property type="match status" value="2"/>
</dbReference>
<evidence type="ECO:0000259" key="6">
    <source>
        <dbReference type="PROSITE" id="PS50102"/>
    </source>
</evidence>
<comment type="subcellular location">
    <subcellularLocation>
        <location evidence="1">Nucleus</location>
    </subcellularLocation>
</comment>
<keyword evidence="3" id="KW-0539">Nucleus</keyword>
<comment type="caution">
    <text evidence="8">The sequence shown here is derived from an EMBL/GenBank/DDBJ whole genome shotgun (WGS) entry which is preliminary data.</text>
</comment>
<feature type="region of interest" description="Disordered" evidence="5">
    <location>
        <begin position="531"/>
        <end position="579"/>
    </location>
</feature>
<dbReference type="SMART" id="SM00443">
    <property type="entry name" value="G_patch"/>
    <property type="match status" value="1"/>
</dbReference>
<feature type="domain" description="G-patch" evidence="7">
    <location>
        <begin position="631"/>
        <end position="677"/>
    </location>
</feature>
<dbReference type="SMART" id="SM00360">
    <property type="entry name" value="RRM"/>
    <property type="match status" value="2"/>
</dbReference>
<name>A0A9P6MV83_9FUNG</name>
<feature type="region of interest" description="Disordered" evidence="5">
    <location>
        <begin position="454"/>
        <end position="481"/>
    </location>
</feature>
<dbReference type="PANTHER" id="PTHR13948:SF3">
    <property type="entry name" value="FI21118P1"/>
    <property type="match status" value="1"/>
</dbReference>
<evidence type="ECO:0000256" key="5">
    <source>
        <dbReference type="SAM" id="MobiDB-lite"/>
    </source>
</evidence>
<feature type="compositionally biased region" description="Polar residues" evidence="5">
    <location>
        <begin position="155"/>
        <end position="168"/>
    </location>
</feature>
<dbReference type="AlphaFoldDB" id="A0A9P6MV83"/>
<dbReference type="Pfam" id="PF00076">
    <property type="entry name" value="RRM_1"/>
    <property type="match status" value="2"/>
</dbReference>